<evidence type="ECO:0000313" key="1">
    <source>
        <dbReference type="EMBL" id="GJE29546.1"/>
    </source>
</evidence>
<sequence>MAISIRHYVFEEGGALKLVPLRVADALRGHDDAIPEFAGTTQRVAQVVLENEAGKPVRILDARGLIWKFDDAGLLQVDDVTGLPLYDRLAENPRGKVVDLRPNIERQKWRRRNTWNVTAEDLDRITAAVWPWRKGQEAGAVQAVKGKVPKEPPLTRDARDLLVKIEVNLGKFGNEIENLSEPALKGLAFALRQQGRIYRSEQGCYEGLAALVEHERELKARRRTGRGDWFARLTVWHVSEDRNAEREVDSIEERFSSRTAATEAARRLLAQNAHRFDLHFRVEVEVVSELECEPVETEKSGTRE</sequence>
<organism evidence="1 2">
    <name type="scientific">Methylobacterium organophilum</name>
    <dbReference type="NCBI Taxonomy" id="410"/>
    <lineage>
        <taxon>Bacteria</taxon>
        <taxon>Pseudomonadati</taxon>
        <taxon>Pseudomonadota</taxon>
        <taxon>Alphaproteobacteria</taxon>
        <taxon>Hyphomicrobiales</taxon>
        <taxon>Methylobacteriaceae</taxon>
        <taxon>Methylobacterium</taxon>
    </lineage>
</organism>
<reference evidence="1" key="1">
    <citation type="journal article" date="2021" name="Front. Microbiol.">
        <title>Comprehensive Comparative Genomics and Phenotyping of Methylobacterium Species.</title>
        <authorList>
            <person name="Alessa O."/>
            <person name="Ogura Y."/>
            <person name="Fujitani Y."/>
            <person name="Takami H."/>
            <person name="Hayashi T."/>
            <person name="Sahin N."/>
            <person name="Tani A."/>
        </authorList>
    </citation>
    <scope>NUCLEOTIDE SEQUENCE</scope>
    <source>
        <strain evidence="1">NBRC 15689</strain>
    </source>
</reference>
<keyword evidence="2" id="KW-1185">Reference proteome</keyword>
<dbReference type="EMBL" id="BPQV01000016">
    <property type="protein sequence ID" value="GJE29546.1"/>
    <property type="molecule type" value="Genomic_DNA"/>
</dbReference>
<gene>
    <name evidence="1" type="ORF">LKMONMHP_4428</name>
</gene>
<dbReference type="Proteomes" id="UP001055156">
    <property type="component" value="Unassembled WGS sequence"/>
</dbReference>
<name>A0ABQ4TEN1_METOR</name>
<dbReference type="RefSeq" id="WP_238314217.1">
    <property type="nucleotide sequence ID" value="NZ_BPQV01000016.1"/>
</dbReference>
<comment type="caution">
    <text evidence="1">The sequence shown here is derived from an EMBL/GenBank/DDBJ whole genome shotgun (WGS) entry which is preliminary data.</text>
</comment>
<reference evidence="1" key="2">
    <citation type="submission" date="2021-08" db="EMBL/GenBank/DDBJ databases">
        <authorList>
            <person name="Tani A."/>
            <person name="Ola A."/>
            <person name="Ogura Y."/>
            <person name="Katsura K."/>
            <person name="Hayashi T."/>
        </authorList>
    </citation>
    <scope>NUCLEOTIDE SEQUENCE</scope>
    <source>
        <strain evidence="1">NBRC 15689</strain>
    </source>
</reference>
<proteinExistence type="predicted"/>
<accession>A0ABQ4TEN1</accession>
<protein>
    <submittedName>
        <fullName evidence="1">Uncharacterized protein</fullName>
    </submittedName>
</protein>
<evidence type="ECO:0000313" key="2">
    <source>
        <dbReference type="Proteomes" id="UP001055156"/>
    </source>
</evidence>